<evidence type="ECO:0000313" key="19">
    <source>
        <dbReference type="Proteomes" id="UP000039865"/>
    </source>
</evidence>
<dbReference type="Gene3D" id="2.40.30.270">
    <property type="match status" value="1"/>
</dbReference>
<dbReference type="NCBIfam" id="TIGR00376">
    <property type="entry name" value="IGHMBP2 family helicase"/>
    <property type="match status" value="1"/>
</dbReference>
<dbReference type="InParanoid" id="A0A078A5U9"/>
<evidence type="ECO:0000259" key="17">
    <source>
        <dbReference type="PROSITE" id="PS51061"/>
    </source>
</evidence>
<evidence type="ECO:0000256" key="14">
    <source>
        <dbReference type="ARBA" id="ARBA00048432"/>
    </source>
</evidence>
<feature type="coiled-coil region" evidence="15">
    <location>
        <begin position="299"/>
        <end position="342"/>
    </location>
</feature>
<dbReference type="InterPro" id="IPR041677">
    <property type="entry name" value="DNA2/NAM7_AAA_11"/>
</dbReference>
<evidence type="ECO:0000256" key="9">
    <source>
        <dbReference type="ARBA" id="ARBA00022801"/>
    </source>
</evidence>
<protein>
    <recommendedName>
        <fullName evidence="4">DNA helicase</fullName>
        <ecNumber evidence="4">3.6.4.12</ecNumber>
    </recommendedName>
</protein>
<keyword evidence="10" id="KW-0347">Helicase</keyword>
<feature type="region of interest" description="Disordered" evidence="16">
    <location>
        <begin position="679"/>
        <end position="747"/>
    </location>
</feature>
<keyword evidence="18" id="KW-0238">DNA-binding</keyword>
<dbReference type="OrthoDB" id="6513042at2759"/>
<keyword evidence="13" id="KW-0539">Nucleus</keyword>
<dbReference type="GO" id="GO:0008270">
    <property type="term" value="F:zinc ion binding"/>
    <property type="evidence" value="ECO:0007669"/>
    <property type="project" value="UniProtKB-KW"/>
</dbReference>
<evidence type="ECO:0000256" key="8">
    <source>
        <dbReference type="ARBA" id="ARBA00022771"/>
    </source>
</evidence>
<dbReference type="Pfam" id="PF13087">
    <property type="entry name" value="AAA_12"/>
    <property type="match status" value="1"/>
</dbReference>
<dbReference type="CDD" id="cd18044">
    <property type="entry name" value="DEXXQc_SMUBP2"/>
    <property type="match status" value="1"/>
</dbReference>
<evidence type="ECO:0000256" key="3">
    <source>
        <dbReference type="ARBA" id="ARBA00007913"/>
    </source>
</evidence>
<proteinExistence type="inferred from homology"/>
<keyword evidence="11" id="KW-0862">Zinc</keyword>
<dbReference type="Gene3D" id="3.40.50.300">
    <property type="entry name" value="P-loop containing nucleotide triphosphate hydrolases"/>
    <property type="match status" value="2"/>
</dbReference>
<dbReference type="FunFam" id="3.40.50.300:FF:000326">
    <property type="entry name" value="P-loop containing nucleoside triphosphate hydrolase"/>
    <property type="match status" value="1"/>
</dbReference>
<evidence type="ECO:0000256" key="5">
    <source>
        <dbReference type="ARBA" id="ARBA00022490"/>
    </source>
</evidence>
<evidence type="ECO:0000256" key="15">
    <source>
        <dbReference type="SAM" id="Coils"/>
    </source>
</evidence>
<dbReference type="Proteomes" id="UP000039865">
    <property type="component" value="Unassembled WGS sequence"/>
</dbReference>
<feature type="compositionally biased region" description="Basic and acidic residues" evidence="16">
    <location>
        <begin position="705"/>
        <end position="726"/>
    </location>
</feature>
<feature type="domain" description="R3H" evidence="17">
    <location>
        <begin position="748"/>
        <end position="812"/>
    </location>
</feature>
<dbReference type="InterPro" id="IPR048761">
    <property type="entry name" value="SMUBP-2_HCS1_1B"/>
</dbReference>
<dbReference type="PANTHER" id="PTHR43788">
    <property type="entry name" value="DNA2/NAM7 HELICASE FAMILY MEMBER"/>
    <property type="match status" value="1"/>
</dbReference>
<dbReference type="InterPro" id="IPR041679">
    <property type="entry name" value="DNA2/NAM7-like_C"/>
</dbReference>
<dbReference type="SUPFAM" id="SSF52540">
    <property type="entry name" value="P-loop containing nucleoside triphosphate hydrolases"/>
    <property type="match status" value="1"/>
</dbReference>
<dbReference type="GO" id="GO:0043139">
    <property type="term" value="F:5'-3' DNA helicase activity"/>
    <property type="evidence" value="ECO:0007669"/>
    <property type="project" value="TreeGrafter"/>
</dbReference>
<reference evidence="18 19" key="1">
    <citation type="submission" date="2014-06" db="EMBL/GenBank/DDBJ databases">
        <authorList>
            <person name="Swart Estienne"/>
        </authorList>
    </citation>
    <scope>NUCLEOTIDE SEQUENCE [LARGE SCALE GENOMIC DNA]</scope>
    <source>
        <strain evidence="18 19">130c</strain>
    </source>
</reference>
<feature type="region of interest" description="Disordered" evidence="16">
    <location>
        <begin position="866"/>
        <end position="913"/>
    </location>
</feature>
<keyword evidence="7" id="KW-0547">Nucleotide-binding</keyword>
<dbReference type="GO" id="GO:0005524">
    <property type="term" value="F:ATP binding"/>
    <property type="evidence" value="ECO:0007669"/>
    <property type="project" value="UniProtKB-KW"/>
</dbReference>
<dbReference type="InterPro" id="IPR000058">
    <property type="entry name" value="Znf_AN1"/>
</dbReference>
<dbReference type="InterPro" id="IPR047187">
    <property type="entry name" value="SF1_C_Upf1"/>
</dbReference>
<dbReference type="PROSITE" id="PS51061">
    <property type="entry name" value="R3H"/>
    <property type="match status" value="1"/>
</dbReference>
<dbReference type="InterPro" id="IPR027417">
    <property type="entry name" value="P-loop_NTPase"/>
</dbReference>
<dbReference type="GO" id="GO:0005737">
    <property type="term" value="C:cytoplasm"/>
    <property type="evidence" value="ECO:0007669"/>
    <property type="project" value="UniProtKB-SubCell"/>
</dbReference>
<feature type="compositionally biased region" description="Basic and acidic residues" evidence="16">
    <location>
        <begin position="738"/>
        <end position="747"/>
    </location>
</feature>
<dbReference type="GO" id="GO:0005694">
    <property type="term" value="C:chromosome"/>
    <property type="evidence" value="ECO:0007669"/>
    <property type="project" value="UniProtKB-ARBA"/>
</dbReference>
<dbReference type="Gene3D" id="4.10.1110.10">
    <property type="entry name" value="AN1-like Zinc finger"/>
    <property type="match status" value="1"/>
</dbReference>
<dbReference type="SMART" id="SM00487">
    <property type="entry name" value="DEXDc"/>
    <property type="match status" value="1"/>
</dbReference>
<dbReference type="InterPro" id="IPR036867">
    <property type="entry name" value="R3H_dom_sf"/>
</dbReference>
<organism evidence="18 19">
    <name type="scientific">Stylonychia lemnae</name>
    <name type="common">Ciliate</name>
    <dbReference type="NCBI Taxonomy" id="5949"/>
    <lineage>
        <taxon>Eukaryota</taxon>
        <taxon>Sar</taxon>
        <taxon>Alveolata</taxon>
        <taxon>Ciliophora</taxon>
        <taxon>Intramacronucleata</taxon>
        <taxon>Spirotrichea</taxon>
        <taxon>Stichotrichia</taxon>
        <taxon>Sporadotrichida</taxon>
        <taxon>Oxytrichidae</taxon>
        <taxon>Stylonychinae</taxon>
        <taxon>Stylonychia</taxon>
    </lineage>
</organism>
<feature type="region of interest" description="Disordered" evidence="16">
    <location>
        <begin position="982"/>
        <end position="1025"/>
    </location>
</feature>
<evidence type="ECO:0000256" key="13">
    <source>
        <dbReference type="ARBA" id="ARBA00023242"/>
    </source>
</evidence>
<evidence type="ECO:0000256" key="4">
    <source>
        <dbReference type="ARBA" id="ARBA00012551"/>
    </source>
</evidence>
<dbReference type="SMART" id="SM00154">
    <property type="entry name" value="ZnF_AN1"/>
    <property type="match status" value="1"/>
</dbReference>
<evidence type="ECO:0000313" key="18">
    <source>
        <dbReference type="EMBL" id="CDW76925.1"/>
    </source>
</evidence>
<keyword evidence="5" id="KW-0963">Cytoplasm</keyword>
<dbReference type="InterPro" id="IPR001374">
    <property type="entry name" value="R3H_dom"/>
</dbReference>
<evidence type="ECO:0000256" key="12">
    <source>
        <dbReference type="ARBA" id="ARBA00022840"/>
    </source>
</evidence>
<feature type="compositionally biased region" description="Basic residues" evidence="16">
    <location>
        <begin position="695"/>
        <end position="704"/>
    </location>
</feature>
<dbReference type="EMBL" id="CCKQ01005673">
    <property type="protein sequence ID" value="CDW76925.1"/>
    <property type="molecule type" value="Genomic_DNA"/>
</dbReference>
<dbReference type="Pfam" id="PF21138">
    <property type="entry name" value="SMUBP-2_HCS1_1B"/>
    <property type="match status" value="1"/>
</dbReference>
<dbReference type="GO" id="GO:0016787">
    <property type="term" value="F:hydrolase activity"/>
    <property type="evidence" value="ECO:0007669"/>
    <property type="project" value="UniProtKB-KW"/>
</dbReference>
<evidence type="ECO:0000256" key="7">
    <source>
        <dbReference type="ARBA" id="ARBA00022741"/>
    </source>
</evidence>
<accession>A0A078A5U9</accession>
<dbReference type="CDD" id="cd18808">
    <property type="entry name" value="SF1_C_Upf1"/>
    <property type="match status" value="1"/>
</dbReference>
<evidence type="ECO:0000256" key="2">
    <source>
        <dbReference type="ARBA" id="ARBA00004496"/>
    </source>
</evidence>
<dbReference type="GO" id="GO:0003677">
    <property type="term" value="F:DNA binding"/>
    <property type="evidence" value="ECO:0007669"/>
    <property type="project" value="UniProtKB-KW"/>
</dbReference>
<dbReference type="GO" id="GO:0003723">
    <property type="term" value="F:RNA binding"/>
    <property type="evidence" value="ECO:0007669"/>
    <property type="project" value="InterPro"/>
</dbReference>
<dbReference type="InterPro" id="IPR050534">
    <property type="entry name" value="Coronavir_polyprotein_1ab"/>
</dbReference>
<dbReference type="AlphaFoldDB" id="A0A078A5U9"/>
<dbReference type="OMA" id="QAMYKGE"/>
<comment type="subcellular location">
    <subcellularLocation>
        <location evidence="2">Cytoplasm</location>
    </subcellularLocation>
    <subcellularLocation>
        <location evidence="1">Nucleus</location>
    </subcellularLocation>
</comment>
<evidence type="ECO:0000256" key="10">
    <source>
        <dbReference type="ARBA" id="ARBA00022806"/>
    </source>
</evidence>
<dbReference type="EC" id="3.6.4.12" evidence="4"/>
<keyword evidence="19" id="KW-1185">Reference proteome</keyword>
<evidence type="ECO:0000256" key="11">
    <source>
        <dbReference type="ARBA" id="ARBA00022833"/>
    </source>
</evidence>
<keyword evidence="12" id="KW-0067">ATP-binding</keyword>
<gene>
    <name evidence="18" type="primary">Contig15465.g16481</name>
    <name evidence="18" type="ORF">STYLEM_5890</name>
</gene>
<dbReference type="InterPro" id="IPR004483">
    <property type="entry name" value="SMUBP-2/Hcs1-like"/>
</dbReference>
<evidence type="ECO:0000256" key="6">
    <source>
        <dbReference type="ARBA" id="ARBA00022723"/>
    </source>
</evidence>
<evidence type="ECO:0000256" key="1">
    <source>
        <dbReference type="ARBA" id="ARBA00004123"/>
    </source>
</evidence>
<dbReference type="InterPro" id="IPR035896">
    <property type="entry name" value="AN1-like_Znf"/>
</dbReference>
<dbReference type="InterPro" id="IPR014001">
    <property type="entry name" value="Helicase_ATP-bd"/>
</dbReference>
<dbReference type="Pfam" id="PF13086">
    <property type="entry name" value="AAA_11"/>
    <property type="match status" value="1"/>
</dbReference>
<dbReference type="Pfam" id="PF01424">
    <property type="entry name" value="R3H"/>
    <property type="match status" value="1"/>
</dbReference>
<comment type="catalytic activity">
    <reaction evidence="14">
        <text>ATP + H2O = ADP + phosphate + H(+)</text>
        <dbReference type="Rhea" id="RHEA:13065"/>
        <dbReference type="ChEBI" id="CHEBI:15377"/>
        <dbReference type="ChEBI" id="CHEBI:15378"/>
        <dbReference type="ChEBI" id="CHEBI:30616"/>
        <dbReference type="ChEBI" id="CHEBI:43474"/>
        <dbReference type="ChEBI" id="CHEBI:456216"/>
        <dbReference type="EC" id="3.6.4.12"/>
    </reaction>
    <physiologicalReaction direction="left-to-right" evidence="14">
        <dbReference type="Rhea" id="RHEA:13066"/>
    </physiologicalReaction>
</comment>
<keyword evidence="9" id="KW-0378">Hydrolase</keyword>
<dbReference type="GO" id="GO:0005634">
    <property type="term" value="C:nucleus"/>
    <property type="evidence" value="ECO:0007669"/>
    <property type="project" value="UniProtKB-SubCell"/>
</dbReference>
<feature type="compositionally biased region" description="Polar residues" evidence="16">
    <location>
        <begin position="1014"/>
        <end position="1025"/>
    </location>
</feature>
<comment type="similarity">
    <text evidence="3">Belongs to the DNA2/NAM7 helicase family.</text>
</comment>
<name>A0A078A5U9_STYLE</name>
<sequence>MESVIYNFTEKMSGLLQMERQAELDESASLLSKFSLKELEKRNLAITKLSIKDVSTGIYGKILLHLSRPQRKVAKEYDDGESKITKFSPGDIVGLFQAQSTEGSDRIDGIVYKVNEDQIVVSFREMHDFESLRQPLSLVILANEITHKRCKEALETIRTRQNQRLIEVLFEIQEPQVQDDIEYLQNLTYYNQGLNTSQRLAIEKCLSSTDVSLIHGPPGTGKTTTVVELILQAVDKQKAKILACAPSNIAVDNIIERLSVSNPNLFIVRIGHPARLMDSVQQFCLDALISSRAEYGKQTNEIRKLINKLNQKLQKSKSKQERKEIYGEYKQLKKDLKQIEQRHINDIFTRADVICCTLTSAADKTLSRFIENKMQDQLFDMLVIDECAQSVEPACWIPIKNAKKLVMAGDHKQLDATVKSDEASKKGLSLSLFERVMKFKNKNQTMLNEQYRMNEKIMSWSNQAMYDGNLKAHIDVKDRLMVDLYQNNTEEIINNPLLFIDTAGALIECDLVIQVLKELISLGIKKSDIGVITPYNAQVNMIKKAIRFQEELHTHVDRAKIGDRIEVSTVDGFQGREKEVIIISMVRSNPKGEIGFLSNERRMNVAVTRAKRLCTIIADSGTVSKNSFLKALIQYFKDNAIIRSAFDYQGNSDVRIMYGQYQSQGIDEQTLIKRNEQRAIQGDTKQGLSQAEKNKLKKERKKQKKQGEDQNKDQNQEEEKGGDQGRYKFQKANQRDNMTQDEKDQQDQIREQELHAIIDDFFSEPNVVAYNFPSTLNGWERQVVHAYCEILSLGHESKGNGMSRYITISKGKQVAEEQKQQEQKPKSLKEALNQHKVINTQSQAEPQDIQQIQQQNLTQNSQLSEYLQKRKQQEEQKSQQQTQQQEVKKEEKKKEKKKKSKASKQVDQTSGKAEQMDDLDFLDSIISLNKQCHYHVCRVSIELFYCTCKYCKNRFCADHFQPEKHLCEKDYEASLTNNNAFKSQNNQVLKDRAEAARKELEAKRQAKPTKKQAEQTTTSGKAKKK</sequence>
<feature type="compositionally biased region" description="Basic and acidic residues" evidence="16">
    <location>
        <begin position="867"/>
        <end position="877"/>
    </location>
</feature>
<dbReference type="SUPFAM" id="SSF82708">
    <property type="entry name" value="R3H domain"/>
    <property type="match status" value="1"/>
</dbReference>
<dbReference type="SUPFAM" id="SSF118310">
    <property type="entry name" value="AN1-like Zinc finger"/>
    <property type="match status" value="1"/>
</dbReference>
<dbReference type="PANTHER" id="PTHR43788:SF8">
    <property type="entry name" value="DNA-BINDING PROTEIN SMUBP-2"/>
    <property type="match status" value="1"/>
</dbReference>
<dbReference type="Gene3D" id="3.30.1370.50">
    <property type="entry name" value="R3H-like domain"/>
    <property type="match status" value="1"/>
</dbReference>
<keyword evidence="6" id="KW-0479">Metal-binding</keyword>
<keyword evidence="8" id="KW-0863">Zinc-finger</keyword>
<evidence type="ECO:0000256" key="16">
    <source>
        <dbReference type="SAM" id="MobiDB-lite"/>
    </source>
</evidence>
<keyword evidence="15" id="KW-0175">Coiled coil</keyword>
<feature type="compositionally biased region" description="Basic and acidic residues" evidence="16">
    <location>
        <begin position="989"/>
        <end position="1004"/>
    </location>
</feature>